<organism evidence="2 3">
    <name type="scientific">Caenorhabditis angaria</name>
    <dbReference type="NCBI Taxonomy" id="860376"/>
    <lineage>
        <taxon>Eukaryota</taxon>
        <taxon>Metazoa</taxon>
        <taxon>Ecdysozoa</taxon>
        <taxon>Nematoda</taxon>
        <taxon>Chromadorea</taxon>
        <taxon>Rhabditida</taxon>
        <taxon>Rhabditina</taxon>
        <taxon>Rhabditomorpha</taxon>
        <taxon>Rhabditoidea</taxon>
        <taxon>Rhabditidae</taxon>
        <taxon>Peloderinae</taxon>
        <taxon>Caenorhabditis</taxon>
    </lineage>
</organism>
<keyword evidence="3" id="KW-1185">Reference proteome</keyword>
<dbReference type="OrthoDB" id="6499288at2759"/>
<proteinExistence type="predicted"/>
<comment type="caution">
    <text evidence="2">The sequence shown here is derived from an EMBL/GenBank/DDBJ whole genome shotgun (WGS) entry which is preliminary data.</text>
</comment>
<dbReference type="Proteomes" id="UP001152747">
    <property type="component" value="Unassembled WGS sequence"/>
</dbReference>
<evidence type="ECO:0000313" key="3">
    <source>
        <dbReference type="Proteomes" id="UP001152747"/>
    </source>
</evidence>
<dbReference type="AlphaFoldDB" id="A0A9P1I8G0"/>
<dbReference type="GO" id="GO:0043122">
    <property type="term" value="P:regulation of canonical NF-kappaB signal transduction"/>
    <property type="evidence" value="ECO:0007669"/>
    <property type="project" value="TreeGrafter"/>
</dbReference>
<sequence length="181" mass="20605">MELAEAVFEKYGSQHIFHIPNIGLTVVKASKNKANRSIYSQPFFSHGYGYKMMAICAPYGDGAALREYFSVFVCLMKSDFDAILEWPFKCKITFTITSEDKKKKVSRCYDPSEHPEMLDLHERPTGLRNGAMGFQNFISLSELPDFTVSSDLFLEIRVALRAEHIQTAREIDSEKCQGIDI</sequence>
<dbReference type="PROSITE" id="PS50144">
    <property type="entry name" value="MATH"/>
    <property type="match status" value="1"/>
</dbReference>
<gene>
    <name evidence="2" type="ORF">CAMP_LOCUS2785</name>
</gene>
<dbReference type="InterPro" id="IPR049342">
    <property type="entry name" value="TRAF1-6_MATH_dom"/>
</dbReference>
<protein>
    <recommendedName>
        <fullName evidence="1">MATH domain-containing protein</fullName>
    </recommendedName>
</protein>
<dbReference type="SUPFAM" id="SSF49599">
    <property type="entry name" value="TRAF domain-like"/>
    <property type="match status" value="1"/>
</dbReference>
<dbReference type="EMBL" id="CANHGI010000001">
    <property type="protein sequence ID" value="CAI5440148.1"/>
    <property type="molecule type" value="Genomic_DNA"/>
</dbReference>
<evidence type="ECO:0000313" key="2">
    <source>
        <dbReference type="EMBL" id="CAI5440148.1"/>
    </source>
</evidence>
<feature type="domain" description="MATH" evidence="1">
    <location>
        <begin position="19"/>
        <end position="158"/>
    </location>
</feature>
<reference evidence="2" key="1">
    <citation type="submission" date="2022-11" db="EMBL/GenBank/DDBJ databases">
        <authorList>
            <person name="Kikuchi T."/>
        </authorList>
    </citation>
    <scope>NUCLEOTIDE SEQUENCE</scope>
    <source>
        <strain evidence="2">PS1010</strain>
    </source>
</reference>
<name>A0A9P1I8G0_9PELO</name>
<dbReference type="Pfam" id="PF21355">
    <property type="entry name" value="TRAF-mep_MATH"/>
    <property type="match status" value="1"/>
</dbReference>
<dbReference type="PANTHER" id="PTHR10131:SF94">
    <property type="entry name" value="TNF RECEPTOR-ASSOCIATED FACTOR 4"/>
    <property type="match status" value="1"/>
</dbReference>
<evidence type="ECO:0000259" key="1">
    <source>
        <dbReference type="PROSITE" id="PS50144"/>
    </source>
</evidence>
<dbReference type="Gene3D" id="2.60.210.10">
    <property type="entry name" value="Apoptosis, Tumor Necrosis Factor Receptor Associated Protein 2, Chain A"/>
    <property type="match status" value="1"/>
</dbReference>
<dbReference type="PANTHER" id="PTHR10131">
    <property type="entry name" value="TNF RECEPTOR ASSOCIATED FACTOR"/>
    <property type="match status" value="1"/>
</dbReference>
<dbReference type="InterPro" id="IPR002083">
    <property type="entry name" value="MATH/TRAF_dom"/>
</dbReference>
<dbReference type="InterPro" id="IPR008974">
    <property type="entry name" value="TRAF-like"/>
</dbReference>
<accession>A0A9P1I8G0</accession>